<feature type="transmembrane region" description="Helical" evidence="8">
    <location>
        <begin position="88"/>
        <end position="111"/>
    </location>
</feature>
<dbReference type="EMBL" id="CP059404">
    <property type="protein sequence ID" value="QNE90523.1"/>
    <property type="molecule type" value="Genomic_DNA"/>
</dbReference>
<name>A0A7G7CSF7_9CORY</name>
<dbReference type="SUPFAM" id="SSF103473">
    <property type="entry name" value="MFS general substrate transporter"/>
    <property type="match status" value="1"/>
</dbReference>
<dbReference type="InterPro" id="IPR011701">
    <property type="entry name" value="MFS"/>
</dbReference>
<dbReference type="GO" id="GO:0022857">
    <property type="term" value="F:transmembrane transporter activity"/>
    <property type="evidence" value="ECO:0007669"/>
    <property type="project" value="InterPro"/>
</dbReference>
<evidence type="ECO:0000256" key="8">
    <source>
        <dbReference type="SAM" id="Phobius"/>
    </source>
</evidence>
<keyword evidence="3" id="KW-0813">Transport</keyword>
<feature type="transmembrane region" description="Helical" evidence="8">
    <location>
        <begin position="33"/>
        <end position="51"/>
    </location>
</feature>
<feature type="transmembrane region" description="Helical" evidence="8">
    <location>
        <begin position="234"/>
        <end position="255"/>
    </location>
</feature>
<accession>A0A7G7CSF7</accession>
<evidence type="ECO:0000256" key="3">
    <source>
        <dbReference type="ARBA" id="ARBA00022448"/>
    </source>
</evidence>
<dbReference type="Gene3D" id="1.20.1250.20">
    <property type="entry name" value="MFS general substrate transporter like domains"/>
    <property type="match status" value="1"/>
</dbReference>
<dbReference type="PANTHER" id="PTHR43271">
    <property type="entry name" value="BLL2771 PROTEIN"/>
    <property type="match status" value="1"/>
</dbReference>
<proteinExistence type="inferred from homology"/>
<comment type="similarity">
    <text evidence="2">Belongs to the major facilitator superfamily.</text>
</comment>
<protein>
    <submittedName>
        <fullName evidence="10">MFS transporter</fullName>
    </submittedName>
</protein>
<keyword evidence="11" id="KW-1185">Reference proteome</keyword>
<dbReference type="InterPro" id="IPR020846">
    <property type="entry name" value="MFS_dom"/>
</dbReference>
<dbReference type="Pfam" id="PF07690">
    <property type="entry name" value="MFS_1"/>
    <property type="match status" value="1"/>
</dbReference>
<dbReference type="PROSITE" id="PS50850">
    <property type="entry name" value="MFS"/>
    <property type="match status" value="1"/>
</dbReference>
<reference evidence="10 11" key="1">
    <citation type="submission" date="2020-07" db="EMBL/GenBank/DDBJ databases">
        <title>Complete genome and description of Corynebacterium incognita strain Marseille-Q3630 sp. nov.</title>
        <authorList>
            <person name="Boxberger M."/>
        </authorList>
    </citation>
    <scope>NUCLEOTIDE SEQUENCE [LARGE SCALE GENOMIC DNA]</scope>
    <source>
        <strain evidence="10 11">Marseille-Q3630</strain>
    </source>
</reference>
<evidence type="ECO:0000256" key="7">
    <source>
        <dbReference type="ARBA" id="ARBA00023136"/>
    </source>
</evidence>
<dbReference type="AlphaFoldDB" id="A0A7G7CSF7"/>
<evidence type="ECO:0000256" key="2">
    <source>
        <dbReference type="ARBA" id="ARBA00008335"/>
    </source>
</evidence>
<evidence type="ECO:0000256" key="1">
    <source>
        <dbReference type="ARBA" id="ARBA00004651"/>
    </source>
</evidence>
<evidence type="ECO:0000256" key="6">
    <source>
        <dbReference type="ARBA" id="ARBA00022989"/>
    </source>
</evidence>
<dbReference type="InterPro" id="IPR036259">
    <property type="entry name" value="MFS_trans_sf"/>
</dbReference>
<dbReference type="CDD" id="cd17324">
    <property type="entry name" value="MFS_NepI_like"/>
    <property type="match status" value="1"/>
</dbReference>
<feature type="transmembrane region" description="Helical" evidence="8">
    <location>
        <begin position="327"/>
        <end position="345"/>
    </location>
</feature>
<feature type="transmembrane region" description="Helical" evidence="8">
    <location>
        <begin position="123"/>
        <end position="144"/>
    </location>
</feature>
<keyword evidence="6 8" id="KW-1133">Transmembrane helix</keyword>
<sequence length="376" mass="39222">MLLVGLATFSGLYCTQAILPALADYFAAEPTLTALTVSAATGALALCVVPLSILSERFGRGRVLVASCVAAALVGLLAPLLADNIYLLIALRGAQGALLAGAPAVAMTWLAEELDESALPKAMGLYIAGNSLGGLTGRIVPAVLVDAAGWRVALAASLVLGLLMAAAVWWLLPAQKFFEPKSLTLRHEWEAMYRHWHTPALVMLFITPFLAMGTFVSLYNYIGFRLIDTFGLHPALVGGVFLVYLVGTVASAQAGNVVARLGRGTTLLAAAVGMLAGLLLMVTGWLWLTLVGLVVFTGAFFALHSTASGWVGALATRDRAEASSMYVLCYYLGSSVLGAAAGPVFSASPWWVFILSLAVVLLALVGLAAALRRTAA</sequence>
<keyword evidence="7 8" id="KW-0472">Membrane</keyword>
<keyword evidence="5 8" id="KW-0812">Transmembrane</keyword>
<feature type="transmembrane region" description="Helical" evidence="8">
    <location>
        <begin position="150"/>
        <end position="172"/>
    </location>
</feature>
<dbReference type="GO" id="GO:0005886">
    <property type="term" value="C:plasma membrane"/>
    <property type="evidence" value="ECO:0007669"/>
    <property type="project" value="UniProtKB-SubCell"/>
</dbReference>
<feature type="transmembrane region" description="Helical" evidence="8">
    <location>
        <begin position="63"/>
        <end position="82"/>
    </location>
</feature>
<gene>
    <name evidence="10" type="ORF">H0194_05075</name>
</gene>
<dbReference type="KEGG" id="cik:H0194_05075"/>
<keyword evidence="4" id="KW-1003">Cell membrane</keyword>
<dbReference type="PANTHER" id="PTHR43271:SF1">
    <property type="entry name" value="INNER MEMBRANE TRANSPORT PROTEIN YNFM"/>
    <property type="match status" value="1"/>
</dbReference>
<comment type="subcellular location">
    <subcellularLocation>
        <location evidence="1">Cell membrane</location>
        <topology evidence="1">Multi-pass membrane protein</topology>
    </subcellularLocation>
</comment>
<evidence type="ECO:0000256" key="5">
    <source>
        <dbReference type="ARBA" id="ARBA00022692"/>
    </source>
</evidence>
<feature type="transmembrane region" description="Helical" evidence="8">
    <location>
        <begin position="351"/>
        <end position="371"/>
    </location>
</feature>
<evidence type="ECO:0000313" key="11">
    <source>
        <dbReference type="Proteomes" id="UP000515743"/>
    </source>
</evidence>
<evidence type="ECO:0000256" key="4">
    <source>
        <dbReference type="ARBA" id="ARBA00022475"/>
    </source>
</evidence>
<dbReference type="RefSeq" id="WP_185176896.1">
    <property type="nucleotide sequence ID" value="NZ_CP059404.1"/>
</dbReference>
<dbReference type="Proteomes" id="UP000515743">
    <property type="component" value="Chromosome"/>
</dbReference>
<feature type="transmembrane region" description="Helical" evidence="8">
    <location>
        <begin position="200"/>
        <end position="222"/>
    </location>
</feature>
<feature type="transmembrane region" description="Helical" evidence="8">
    <location>
        <begin position="293"/>
        <end position="315"/>
    </location>
</feature>
<organism evidence="10 11">
    <name type="scientific">Corynebacterium incognita</name>
    <dbReference type="NCBI Taxonomy" id="2754725"/>
    <lineage>
        <taxon>Bacteria</taxon>
        <taxon>Bacillati</taxon>
        <taxon>Actinomycetota</taxon>
        <taxon>Actinomycetes</taxon>
        <taxon>Mycobacteriales</taxon>
        <taxon>Corynebacteriaceae</taxon>
        <taxon>Corynebacterium</taxon>
    </lineage>
</organism>
<feature type="transmembrane region" description="Helical" evidence="8">
    <location>
        <begin position="267"/>
        <end position="287"/>
    </location>
</feature>
<evidence type="ECO:0000259" key="9">
    <source>
        <dbReference type="PROSITE" id="PS50850"/>
    </source>
</evidence>
<evidence type="ECO:0000313" key="10">
    <source>
        <dbReference type="EMBL" id="QNE90523.1"/>
    </source>
</evidence>
<feature type="domain" description="Major facilitator superfamily (MFS) profile" evidence="9">
    <location>
        <begin position="1"/>
        <end position="375"/>
    </location>
</feature>